<accession>A0ABU4RBP0</accession>
<gene>
    <name evidence="2" type="ORF">SGQ83_11635</name>
</gene>
<feature type="transmembrane region" description="Helical" evidence="1">
    <location>
        <begin position="67"/>
        <end position="87"/>
    </location>
</feature>
<feature type="transmembrane region" description="Helical" evidence="1">
    <location>
        <begin position="6"/>
        <end position="24"/>
    </location>
</feature>
<organism evidence="2 3">
    <name type="scientific">Flavobacterium cupriresistens</name>
    <dbReference type="NCBI Taxonomy" id="2893885"/>
    <lineage>
        <taxon>Bacteria</taxon>
        <taxon>Pseudomonadati</taxon>
        <taxon>Bacteroidota</taxon>
        <taxon>Flavobacteriia</taxon>
        <taxon>Flavobacteriales</taxon>
        <taxon>Flavobacteriaceae</taxon>
        <taxon>Flavobacterium</taxon>
    </lineage>
</organism>
<keyword evidence="3" id="KW-1185">Reference proteome</keyword>
<proteinExistence type="predicted"/>
<evidence type="ECO:0000313" key="3">
    <source>
        <dbReference type="Proteomes" id="UP001273350"/>
    </source>
</evidence>
<protein>
    <submittedName>
        <fullName evidence="2">Uncharacterized protein</fullName>
    </submittedName>
</protein>
<evidence type="ECO:0000256" key="1">
    <source>
        <dbReference type="SAM" id="Phobius"/>
    </source>
</evidence>
<reference evidence="2 3" key="1">
    <citation type="submission" date="2023-11" db="EMBL/GenBank/DDBJ databases">
        <title>Unpublished Manusciprt.</title>
        <authorList>
            <person name="Saticioglu I.B."/>
            <person name="Ay H."/>
            <person name="Ajmi N."/>
            <person name="Altun S."/>
            <person name="Duman M."/>
        </authorList>
    </citation>
    <scope>NUCLEOTIDE SEQUENCE [LARGE SCALE GENOMIC DNA]</scope>
    <source>
        <strain evidence="2 3">Fl-318</strain>
    </source>
</reference>
<dbReference type="EMBL" id="JAWXVI010000006">
    <property type="protein sequence ID" value="MDX6190002.1"/>
    <property type="molecule type" value="Genomic_DNA"/>
</dbReference>
<keyword evidence="1" id="KW-1133">Transmembrane helix</keyword>
<keyword evidence="1" id="KW-0472">Membrane</keyword>
<evidence type="ECO:0000313" key="2">
    <source>
        <dbReference type="EMBL" id="MDX6190002.1"/>
    </source>
</evidence>
<name>A0ABU4RBP0_9FLAO</name>
<feature type="transmembrane region" description="Helical" evidence="1">
    <location>
        <begin position="132"/>
        <end position="155"/>
    </location>
</feature>
<comment type="caution">
    <text evidence="2">The sequence shown here is derived from an EMBL/GenBank/DDBJ whole genome shotgun (WGS) entry which is preliminary data.</text>
</comment>
<sequence>MKKLNIRIVLIQLLGMIFFVNGIMQLRFYTVADEIFFAKNHFHYQKLEHWTRFFPTKEESFNFWPNVYIWIFYGLSFGILIISYLNWKNKLSALNTILVAIVMYVLLRLKFFRREVISHFFNPFRTLFSNDFAIQCLIEGAAFTLIGVLILYISISPSLFNSEETLIQN</sequence>
<dbReference type="RefSeq" id="WP_047774081.1">
    <property type="nucleotide sequence ID" value="NZ_CP087134.1"/>
</dbReference>
<feature type="transmembrane region" description="Helical" evidence="1">
    <location>
        <begin position="93"/>
        <end position="111"/>
    </location>
</feature>
<keyword evidence="1" id="KW-0812">Transmembrane</keyword>
<dbReference type="Proteomes" id="UP001273350">
    <property type="component" value="Unassembled WGS sequence"/>
</dbReference>